<dbReference type="EMBL" id="JACGWS010000005">
    <property type="protein sequence ID" value="MBC8754907.1"/>
    <property type="molecule type" value="Genomic_DNA"/>
</dbReference>
<evidence type="ECO:0000313" key="2">
    <source>
        <dbReference type="Proteomes" id="UP000619238"/>
    </source>
</evidence>
<evidence type="ECO:0000313" key="1">
    <source>
        <dbReference type="EMBL" id="MBC8754907.1"/>
    </source>
</evidence>
<name>A0ABR7Q8L8_9FLAO</name>
<dbReference type="Proteomes" id="UP000619238">
    <property type="component" value="Unassembled WGS sequence"/>
</dbReference>
<dbReference type="RefSeq" id="WP_187561959.1">
    <property type="nucleotide sequence ID" value="NZ_JACGWS010000005.1"/>
</dbReference>
<gene>
    <name evidence="1" type="ORF">H2O64_09515</name>
</gene>
<organism evidence="1 2">
    <name type="scientific">Kordia aestuariivivens</name>
    <dbReference type="NCBI Taxonomy" id="2759037"/>
    <lineage>
        <taxon>Bacteria</taxon>
        <taxon>Pseudomonadati</taxon>
        <taxon>Bacteroidota</taxon>
        <taxon>Flavobacteriia</taxon>
        <taxon>Flavobacteriales</taxon>
        <taxon>Flavobacteriaceae</taxon>
        <taxon>Kordia</taxon>
    </lineage>
</organism>
<comment type="caution">
    <text evidence="1">The sequence shown here is derived from an EMBL/GenBank/DDBJ whole genome shotgun (WGS) entry which is preliminary data.</text>
</comment>
<accession>A0ABR7Q8L8</accession>
<reference evidence="1 2" key="1">
    <citation type="submission" date="2020-07" db="EMBL/GenBank/DDBJ databases">
        <title>Description of Kordia aestuariivivens sp. nov., isolated from a tidal flat.</title>
        <authorList>
            <person name="Park S."/>
            <person name="Yoon J.-H."/>
        </authorList>
    </citation>
    <scope>NUCLEOTIDE SEQUENCE [LARGE SCALE GENOMIC DNA]</scope>
    <source>
        <strain evidence="1 2">YSTF-M3</strain>
    </source>
</reference>
<sequence>MKKQNFKLLKLKKHKVSKLNMLNKYGGADTETETTGAGTTFYPTMASCYETEEICETIHVGSCVTVDTTKTIGNNSFGESCNGLNTGVGC</sequence>
<keyword evidence="2" id="KW-1185">Reference proteome</keyword>
<protein>
    <submittedName>
        <fullName evidence="1">Uncharacterized protein</fullName>
    </submittedName>
</protein>
<proteinExistence type="predicted"/>